<keyword evidence="1" id="KW-0503">Monooxygenase</keyword>
<proteinExistence type="predicted"/>
<comment type="caution">
    <text evidence="1">The sequence shown here is derived from an EMBL/GenBank/DDBJ whole genome shotgun (WGS) entry which is preliminary data.</text>
</comment>
<gene>
    <name evidence="1" type="ORF">ACFSJ3_17135</name>
</gene>
<dbReference type="EMBL" id="JBHUHT010000028">
    <property type="protein sequence ID" value="MFD2097717.1"/>
    <property type="molecule type" value="Genomic_DNA"/>
</dbReference>
<dbReference type="Gene3D" id="3.30.70.100">
    <property type="match status" value="2"/>
</dbReference>
<keyword evidence="2" id="KW-1185">Reference proteome</keyword>
<dbReference type="Proteomes" id="UP001597380">
    <property type="component" value="Unassembled WGS sequence"/>
</dbReference>
<organism evidence="1 2">
    <name type="scientific">Corallincola platygyrae</name>
    <dbReference type="NCBI Taxonomy" id="1193278"/>
    <lineage>
        <taxon>Bacteria</taxon>
        <taxon>Pseudomonadati</taxon>
        <taxon>Pseudomonadota</taxon>
        <taxon>Gammaproteobacteria</taxon>
        <taxon>Alteromonadales</taxon>
        <taxon>Psychromonadaceae</taxon>
        <taxon>Corallincola</taxon>
    </lineage>
</organism>
<accession>A0ABW4XQA2</accession>
<dbReference type="InterPro" id="IPR011008">
    <property type="entry name" value="Dimeric_a/b-barrel"/>
</dbReference>
<dbReference type="RefSeq" id="WP_345341920.1">
    <property type="nucleotide sequence ID" value="NZ_BAABLI010000032.1"/>
</dbReference>
<sequence length="246" mass="27945">MFNNNGWIVEAKLIEGELENFKAVMNSQIAQALTEKGTLNYQYYLSDEGDVLVYERFADPEASHEHIDNWNAHVERWIAAATPTRMLHLGDLPEDVRQRHAALSPVWLKPLGGFAREDADGSLLVKNGNTSFENFGWIVEAKLNEGQLKNFKAVMTSQVERAQSEAGTLNYQYYMSDNGDILVYERFKDLESSYIHIENWNDHAESWIAAATPKRMVHLGDLPEALRQKHAELTPLLLKPLGGFAR</sequence>
<protein>
    <submittedName>
        <fullName evidence="1">Quinol monooxygenase</fullName>
        <ecNumber evidence="1">1.-.-.-</ecNumber>
    </submittedName>
</protein>
<evidence type="ECO:0000313" key="1">
    <source>
        <dbReference type="EMBL" id="MFD2097717.1"/>
    </source>
</evidence>
<name>A0ABW4XQA2_9GAMM</name>
<keyword evidence="1" id="KW-0560">Oxidoreductase</keyword>
<reference evidence="2" key="1">
    <citation type="journal article" date="2019" name="Int. J. Syst. Evol. Microbiol.">
        <title>The Global Catalogue of Microorganisms (GCM) 10K type strain sequencing project: providing services to taxonomists for standard genome sequencing and annotation.</title>
        <authorList>
            <consortium name="The Broad Institute Genomics Platform"/>
            <consortium name="The Broad Institute Genome Sequencing Center for Infectious Disease"/>
            <person name="Wu L."/>
            <person name="Ma J."/>
        </authorList>
    </citation>
    <scope>NUCLEOTIDE SEQUENCE [LARGE SCALE GENOMIC DNA]</scope>
    <source>
        <strain evidence="2">CGMCC 1.10992</strain>
    </source>
</reference>
<evidence type="ECO:0000313" key="2">
    <source>
        <dbReference type="Proteomes" id="UP001597380"/>
    </source>
</evidence>
<dbReference type="SUPFAM" id="SSF54909">
    <property type="entry name" value="Dimeric alpha+beta barrel"/>
    <property type="match status" value="2"/>
</dbReference>
<dbReference type="GO" id="GO:0004497">
    <property type="term" value="F:monooxygenase activity"/>
    <property type="evidence" value="ECO:0007669"/>
    <property type="project" value="UniProtKB-KW"/>
</dbReference>
<dbReference type="EC" id="1.-.-.-" evidence="1"/>